<feature type="transmembrane region" description="Helical" evidence="1">
    <location>
        <begin position="48"/>
        <end position="71"/>
    </location>
</feature>
<dbReference type="RefSeq" id="WP_099125795.1">
    <property type="nucleotide sequence ID" value="NZ_CAWNRH010000112.1"/>
</dbReference>
<organism evidence="2 3">
    <name type="scientific">Xenorhabdus stockiae</name>
    <dbReference type="NCBI Taxonomy" id="351614"/>
    <lineage>
        <taxon>Bacteria</taxon>
        <taxon>Pseudomonadati</taxon>
        <taxon>Pseudomonadota</taxon>
        <taxon>Gammaproteobacteria</taxon>
        <taxon>Enterobacterales</taxon>
        <taxon>Morganellaceae</taxon>
        <taxon>Xenorhabdus</taxon>
    </lineage>
</organism>
<reference evidence="2 3" key="1">
    <citation type="journal article" date="2017" name="Nat. Microbiol.">
        <title>Natural product diversity associated with the nematode symbionts Photorhabdus and Xenorhabdus.</title>
        <authorList>
            <person name="Tobias N.J."/>
            <person name="Wolff H."/>
            <person name="Djahanschiri B."/>
            <person name="Grundmann F."/>
            <person name="Kronenwerth M."/>
            <person name="Shi Y.M."/>
            <person name="Simonyi S."/>
            <person name="Grun P."/>
            <person name="Shapiro-Ilan D."/>
            <person name="Pidot S.J."/>
            <person name="Stinear T.P."/>
            <person name="Ebersberger I."/>
            <person name="Bode H.B."/>
        </authorList>
    </citation>
    <scope>NUCLEOTIDE SEQUENCE [LARGE SCALE GENOMIC DNA]</scope>
    <source>
        <strain evidence="2 3">DSM 17904</strain>
    </source>
</reference>
<feature type="transmembrane region" description="Helical" evidence="1">
    <location>
        <begin position="23"/>
        <end position="42"/>
    </location>
</feature>
<dbReference type="AlphaFoldDB" id="A0A2D0KKX3"/>
<keyword evidence="3" id="KW-1185">Reference proteome</keyword>
<keyword evidence="1" id="KW-0472">Membrane</keyword>
<comment type="caution">
    <text evidence="2">The sequence shown here is derived from an EMBL/GenBank/DDBJ whole genome shotgun (WGS) entry which is preliminary data.</text>
</comment>
<name>A0A2D0KKX3_9GAMM</name>
<dbReference type="Proteomes" id="UP000222366">
    <property type="component" value="Unassembled WGS sequence"/>
</dbReference>
<accession>A0A2D0KKX3</accession>
<evidence type="ECO:0000313" key="2">
    <source>
        <dbReference type="EMBL" id="PHM64089.1"/>
    </source>
</evidence>
<protein>
    <submittedName>
        <fullName evidence="2">Uncharacterized protein</fullName>
    </submittedName>
</protein>
<dbReference type="EMBL" id="NJAJ01000037">
    <property type="protein sequence ID" value="PHM64089.1"/>
    <property type="molecule type" value="Genomic_DNA"/>
</dbReference>
<proteinExistence type="predicted"/>
<evidence type="ECO:0000256" key="1">
    <source>
        <dbReference type="SAM" id="Phobius"/>
    </source>
</evidence>
<sequence length="399" mass="45292">MAIDLLNIPDKADRKRPPQLKKWLYILSVFIGGASIITAFFWPEEKSVKSLTFILFSFIYPFSIWSLIFLIRRLYFDLNQLWSDNWDRKREKLIEHEINRGQKHLYHLNSVIHIPDAFMQGTLSEQLAHSIIEMPKIVDASTGKIIRRKSFWSKVEQTEDLLYEKICMLLADNELSFSLGDLLKKTNIQVCLELDANLSSSQYQKVWEKVCKNSQITLPVSYIHGQGFETLDQWIDSYSSHEPLLIISVHLSKSDDDGHGDAAVALLVTSSSSKVICEIDSTRLCRPENLGQNEINYALSQALLWGKSCGEDIQYLWISGMGCDNKAQIAAAPLGEEYPHLTQPENQIDIDGKIGYAGAASPWLAITIALESAQKNQKPQLIMGAISQDLNKPWFMVVK</sequence>
<keyword evidence="1" id="KW-0812">Transmembrane</keyword>
<evidence type="ECO:0000313" key="3">
    <source>
        <dbReference type="Proteomes" id="UP000222366"/>
    </source>
</evidence>
<keyword evidence="1" id="KW-1133">Transmembrane helix</keyword>
<gene>
    <name evidence="2" type="ORF">Xsto_03364</name>
</gene>